<evidence type="ECO:0000256" key="4">
    <source>
        <dbReference type="ARBA" id="ARBA00022597"/>
    </source>
</evidence>
<protein>
    <submittedName>
        <fullName evidence="11">PTS system, galactitol-specific IIC component</fullName>
    </submittedName>
</protein>
<dbReference type="GO" id="GO:0005886">
    <property type="term" value="C:plasma membrane"/>
    <property type="evidence" value="ECO:0007669"/>
    <property type="project" value="UniProtKB-SubCell"/>
</dbReference>
<feature type="transmembrane region" description="Helical" evidence="9">
    <location>
        <begin position="366"/>
        <end position="384"/>
    </location>
</feature>
<dbReference type="InterPro" id="IPR004703">
    <property type="entry name" value="PTS_sugar-sp_permease"/>
</dbReference>
<dbReference type="PROSITE" id="PS51104">
    <property type="entry name" value="PTS_EIIC_TYPE_2"/>
    <property type="match status" value="1"/>
</dbReference>
<feature type="transmembrane region" description="Helical" evidence="9">
    <location>
        <begin position="46"/>
        <end position="72"/>
    </location>
</feature>
<keyword evidence="8 9" id="KW-0472">Membrane</keyword>
<comment type="subcellular location">
    <subcellularLocation>
        <location evidence="1">Cell membrane</location>
        <topology evidence="1">Multi-pass membrane protein</topology>
    </subcellularLocation>
</comment>
<feature type="transmembrane region" description="Helical" evidence="9">
    <location>
        <begin position="15"/>
        <end position="34"/>
    </location>
</feature>
<proteinExistence type="predicted"/>
<feature type="transmembrane region" description="Helical" evidence="9">
    <location>
        <begin position="182"/>
        <end position="200"/>
    </location>
</feature>
<dbReference type="Pfam" id="PF03611">
    <property type="entry name" value="EIIC-GAT"/>
    <property type="match status" value="1"/>
</dbReference>
<dbReference type="PANTHER" id="PTHR37324">
    <property type="entry name" value="PTS SYSTEM GALACTITOL-SPECIFIC EIIC COMPONENT"/>
    <property type="match status" value="1"/>
</dbReference>
<keyword evidence="12" id="KW-1185">Reference proteome</keyword>
<feature type="transmembrane region" description="Helical" evidence="9">
    <location>
        <begin position="308"/>
        <end position="333"/>
    </location>
</feature>
<evidence type="ECO:0000256" key="5">
    <source>
        <dbReference type="ARBA" id="ARBA00022683"/>
    </source>
</evidence>
<dbReference type="RefSeq" id="WP_091130712.1">
    <property type="nucleotide sequence ID" value="NZ_FMVJ01000003.1"/>
</dbReference>
<evidence type="ECO:0000256" key="7">
    <source>
        <dbReference type="ARBA" id="ARBA00022989"/>
    </source>
</evidence>
<dbReference type="EMBL" id="FMVJ01000003">
    <property type="protein sequence ID" value="SCY22091.1"/>
    <property type="molecule type" value="Genomic_DNA"/>
</dbReference>
<evidence type="ECO:0000256" key="8">
    <source>
        <dbReference type="ARBA" id="ARBA00023136"/>
    </source>
</evidence>
<keyword evidence="7 9" id="KW-1133">Transmembrane helix</keyword>
<evidence type="ECO:0000256" key="2">
    <source>
        <dbReference type="ARBA" id="ARBA00022448"/>
    </source>
</evidence>
<feature type="transmembrane region" description="Helical" evidence="9">
    <location>
        <begin position="415"/>
        <end position="446"/>
    </location>
</feature>
<feature type="transmembrane region" description="Helical" evidence="9">
    <location>
        <begin position="339"/>
        <end position="359"/>
    </location>
</feature>
<dbReference type="GO" id="GO:0015577">
    <property type="term" value="F:galactitol transmembrane transporter activity"/>
    <property type="evidence" value="ECO:0007669"/>
    <property type="project" value="InterPro"/>
</dbReference>
<feature type="domain" description="PTS EIIC type-2" evidence="10">
    <location>
        <begin position="9"/>
        <end position="449"/>
    </location>
</feature>
<reference evidence="11 12" key="1">
    <citation type="submission" date="2016-10" db="EMBL/GenBank/DDBJ databases">
        <authorList>
            <person name="de Groot N.N."/>
        </authorList>
    </citation>
    <scope>NUCLEOTIDE SEQUENCE [LARGE SCALE GENOMIC DNA]</scope>
    <source>
        <strain evidence="11 12">CGMCC 1.7666</strain>
    </source>
</reference>
<dbReference type="STRING" id="549386.SAMN02927923_00885"/>
<feature type="transmembrane region" description="Helical" evidence="9">
    <location>
        <begin position="129"/>
        <end position="162"/>
    </location>
</feature>
<sequence>MDSILTAFKGVVDTLGATVLLPIIIFVIALVLGAKPGRAFRAGLTIGIAFIGINLVLGLMLTTLGEVAQAIVKNTGIQRDIVDVGWPSAAAIAFGSSVGLWVIPIGILVNVALLLAGLTRTLNVDVWNFWHFAFVGSLVVAATGSLGYGLMAAALMAALSLVLADWTAKGVQRFYGVPGVSVPHLASAQIVPIAIGLNWLMDRIPGINNIQLDTDTVQKRLGVFGEPIVLGLIIGLILGFAAYYNAGDAGTVISQSLKTGINLAAVMLLLPRMVKILMEGLIPVSEAAREFVQKRAGNREINVGLDSAILIGHPAAIASSLVLVPVAILLSIILPGNRIILFADLAVIPFIVAMAAPIVNGNVFRMIVIGTVTLIVGFYVGMALSPLMTSTAQTAGFQMPANATLITSVVDGFLYIPYLVISAISALGLLGVGIVLVAVLALLFGFRAAPRAWERAAGAEPEEPVVQTRAMPAE</sequence>
<name>A0A1G5E5S0_9HYPH</name>
<evidence type="ECO:0000313" key="12">
    <source>
        <dbReference type="Proteomes" id="UP000199569"/>
    </source>
</evidence>
<evidence type="ECO:0000313" key="11">
    <source>
        <dbReference type="EMBL" id="SCY22091.1"/>
    </source>
</evidence>
<dbReference type="OrthoDB" id="9787936at2"/>
<feature type="transmembrane region" description="Helical" evidence="9">
    <location>
        <begin position="92"/>
        <end position="117"/>
    </location>
</feature>
<evidence type="ECO:0000256" key="3">
    <source>
        <dbReference type="ARBA" id="ARBA00022475"/>
    </source>
</evidence>
<organism evidence="11 12">
    <name type="scientific">Microvirga guangxiensis</name>
    <dbReference type="NCBI Taxonomy" id="549386"/>
    <lineage>
        <taxon>Bacteria</taxon>
        <taxon>Pseudomonadati</taxon>
        <taxon>Pseudomonadota</taxon>
        <taxon>Alphaproteobacteria</taxon>
        <taxon>Hyphomicrobiales</taxon>
        <taxon>Methylobacteriaceae</taxon>
        <taxon>Microvirga</taxon>
    </lineage>
</organism>
<dbReference type="PANTHER" id="PTHR37324:SF2">
    <property type="entry name" value="PTS SYSTEM GALACTITOL-SPECIFIC EIIC COMPONENT"/>
    <property type="match status" value="1"/>
</dbReference>
<dbReference type="AlphaFoldDB" id="A0A1G5E5S0"/>
<accession>A0A1G5E5S0</accession>
<dbReference type="InterPro" id="IPR013014">
    <property type="entry name" value="PTS_EIIC_2"/>
</dbReference>
<evidence type="ECO:0000256" key="1">
    <source>
        <dbReference type="ARBA" id="ARBA00004651"/>
    </source>
</evidence>
<evidence type="ECO:0000256" key="9">
    <source>
        <dbReference type="SAM" id="Phobius"/>
    </source>
</evidence>
<dbReference type="PIRSF" id="PIRSF006304">
    <property type="entry name" value="GatC"/>
    <property type="match status" value="1"/>
</dbReference>
<keyword evidence="3" id="KW-1003">Cell membrane</keyword>
<keyword evidence="2" id="KW-0813">Transport</keyword>
<keyword evidence="4" id="KW-0762">Sugar transport</keyword>
<keyword evidence="6 9" id="KW-0812">Transmembrane</keyword>
<feature type="transmembrane region" description="Helical" evidence="9">
    <location>
        <begin position="221"/>
        <end position="246"/>
    </location>
</feature>
<dbReference type="Proteomes" id="UP000199569">
    <property type="component" value="Unassembled WGS sequence"/>
</dbReference>
<evidence type="ECO:0000259" key="10">
    <source>
        <dbReference type="PROSITE" id="PS51104"/>
    </source>
</evidence>
<dbReference type="GO" id="GO:0009401">
    <property type="term" value="P:phosphoenolpyruvate-dependent sugar phosphotransferase system"/>
    <property type="evidence" value="ECO:0007669"/>
    <property type="project" value="UniProtKB-KW"/>
</dbReference>
<gene>
    <name evidence="11" type="ORF">SAMN02927923_00885</name>
</gene>
<evidence type="ECO:0000256" key="6">
    <source>
        <dbReference type="ARBA" id="ARBA00022692"/>
    </source>
</evidence>
<dbReference type="InterPro" id="IPR013853">
    <property type="entry name" value="EIIC-GAT"/>
</dbReference>
<keyword evidence="5" id="KW-0598">Phosphotransferase system</keyword>